<proteinExistence type="predicted"/>
<feature type="domain" description="Glycosyltransferase subfamily 4-like N-terminal" evidence="2">
    <location>
        <begin position="32"/>
        <end position="159"/>
    </location>
</feature>
<dbReference type="SUPFAM" id="SSF53756">
    <property type="entry name" value="UDP-Glycosyltransferase/glycogen phosphorylase"/>
    <property type="match status" value="1"/>
</dbReference>
<dbReference type="Gene3D" id="3.40.50.2000">
    <property type="entry name" value="Glycogen Phosphorylase B"/>
    <property type="match status" value="2"/>
</dbReference>
<keyword evidence="4" id="KW-1185">Reference proteome</keyword>
<dbReference type="PANTHER" id="PTHR45947:SF3">
    <property type="entry name" value="SULFOQUINOVOSYL TRANSFERASE SQD2"/>
    <property type="match status" value="1"/>
</dbReference>
<dbReference type="EMBL" id="JACOFW010000020">
    <property type="protein sequence ID" value="MBC3808805.1"/>
    <property type="molecule type" value="Genomic_DNA"/>
</dbReference>
<dbReference type="Pfam" id="PF00534">
    <property type="entry name" value="Glycos_transf_1"/>
    <property type="match status" value="1"/>
</dbReference>
<name>A0ABR6X769_9BURK</name>
<dbReference type="Pfam" id="PF13579">
    <property type="entry name" value="Glyco_trans_4_4"/>
    <property type="match status" value="1"/>
</dbReference>
<evidence type="ECO:0000313" key="4">
    <source>
        <dbReference type="Proteomes" id="UP000648257"/>
    </source>
</evidence>
<accession>A0ABR6X769</accession>
<organism evidence="3 4">
    <name type="scientific">Undibacterium seohonense</name>
    <dbReference type="NCBI Taxonomy" id="1344950"/>
    <lineage>
        <taxon>Bacteria</taxon>
        <taxon>Pseudomonadati</taxon>
        <taxon>Pseudomonadota</taxon>
        <taxon>Betaproteobacteria</taxon>
        <taxon>Burkholderiales</taxon>
        <taxon>Oxalobacteraceae</taxon>
        <taxon>Undibacterium</taxon>
    </lineage>
</organism>
<reference evidence="3 4" key="1">
    <citation type="submission" date="2020-08" db="EMBL/GenBank/DDBJ databases">
        <title>Novel species isolated from subtropical streams in China.</title>
        <authorList>
            <person name="Lu H."/>
        </authorList>
    </citation>
    <scope>NUCLEOTIDE SEQUENCE [LARGE SCALE GENOMIC DNA]</scope>
    <source>
        <strain evidence="3 4">KACC 16656</strain>
    </source>
</reference>
<evidence type="ECO:0000313" key="3">
    <source>
        <dbReference type="EMBL" id="MBC3808805.1"/>
    </source>
</evidence>
<dbReference type="InterPro" id="IPR050194">
    <property type="entry name" value="Glycosyltransferase_grp1"/>
</dbReference>
<dbReference type="InterPro" id="IPR001296">
    <property type="entry name" value="Glyco_trans_1"/>
</dbReference>
<gene>
    <name evidence="3" type="ORF">H8K52_15795</name>
</gene>
<dbReference type="Proteomes" id="UP000648257">
    <property type="component" value="Unassembled WGS sequence"/>
</dbReference>
<evidence type="ECO:0000259" key="1">
    <source>
        <dbReference type="Pfam" id="PF00534"/>
    </source>
</evidence>
<comment type="caution">
    <text evidence="3">The sequence shown here is derived from an EMBL/GenBank/DDBJ whole genome shotgun (WGS) entry which is preliminary data.</text>
</comment>
<sequence length="385" mass="42975">MSKKLKVVRVVTASYVVPWHLNNTLKRISADFDVCVVGQNVSANQALYPAIQFVDIDINRKYSVFKDFTALISLYRFLRKYQPDVVHSIMPKAGLLTTIAGCLARVPVRIHTFTGQTWATQKGFSKSFFYAIDRFINFLNQRCLTDSLSQSDFLLQHGISYQSQALPVLSKGSLSGVDLSRFNHQDLAPAAEKLRQSLKITKTHIVLSFIARKTRDKGAIDMLHAFARLPNPDHNIKLLFIGPDEDGEIANLRKTKPTLFNDVIEVGHVNNHEVYLAITDVLCLPSHREGFGSIVIDAAAMGVPTVGSRIPGLIDSVSEDETGILYEFGNIPEFVQALELIIADQSLRQTMGLAAKSRVDQYFSADILYAALRDFYITTSATYQK</sequence>
<protein>
    <submittedName>
        <fullName evidence="3">Glycosyltransferase</fullName>
    </submittedName>
</protein>
<dbReference type="PANTHER" id="PTHR45947">
    <property type="entry name" value="SULFOQUINOVOSYL TRANSFERASE SQD2"/>
    <property type="match status" value="1"/>
</dbReference>
<evidence type="ECO:0000259" key="2">
    <source>
        <dbReference type="Pfam" id="PF13579"/>
    </source>
</evidence>
<feature type="domain" description="Glycosyl transferase family 1" evidence="1">
    <location>
        <begin position="192"/>
        <end position="357"/>
    </location>
</feature>
<dbReference type="InterPro" id="IPR028098">
    <property type="entry name" value="Glyco_trans_4-like_N"/>
</dbReference>